<evidence type="ECO:0000259" key="1">
    <source>
        <dbReference type="Pfam" id="PF14344"/>
    </source>
</evidence>
<dbReference type="Pfam" id="PF14344">
    <property type="entry name" value="DUF4397"/>
    <property type="match status" value="1"/>
</dbReference>
<reference evidence="3" key="1">
    <citation type="submission" date="2015-07" db="EMBL/GenBank/DDBJ databases">
        <title>Draft genome sequence of the purine-degrading Gottschalkia purinilyticum DSM 1384 (formerly Clostridium purinilyticum).</title>
        <authorList>
            <person name="Poehlein A."/>
            <person name="Schiel-Bengelsdorf B."/>
            <person name="Bengelsdorf F.R."/>
            <person name="Daniel R."/>
            <person name="Duerre P."/>
        </authorList>
    </citation>
    <scope>NUCLEOTIDE SEQUENCE [LARGE SCALE GENOMIC DNA]</scope>
    <source>
        <strain evidence="3">DSM 1384</strain>
    </source>
</reference>
<feature type="domain" description="DUF4397" evidence="1">
    <location>
        <begin position="25"/>
        <end position="139"/>
    </location>
</feature>
<proteinExistence type="predicted"/>
<evidence type="ECO:0000313" key="2">
    <source>
        <dbReference type="EMBL" id="KNF09969.1"/>
    </source>
</evidence>
<dbReference type="RefSeq" id="WP_050353704.1">
    <property type="nucleotide sequence ID" value="NZ_LGSS01000001.1"/>
</dbReference>
<gene>
    <name evidence="2" type="ORF">CLPU_1c01340</name>
</gene>
<organism evidence="2 3">
    <name type="scientific">Gottschalkia purinilytica</name>
    <name type="common">Clostridium purinilyticum</name>
    <dbReference type="NCBI Taxonomy" id="1503"/>
    <lineage>
        <taxon>Bacteria</taxon>
        <taxon>Bacillati</taxon>
        <taxon>Bacillota</taxon>
        <taxon>Tissierellia</taxon>
        <taxon>Tissierellales</taxon>
        <taxon>Gottschalkiaceae</taxon>
        <taxon>Gottschalkia</taxon>
    </lineage>
</organism>
<sequence>MNWEFDSLYDYEDDVFELENQQDLSYFRVFHASPNARKVDILANNVVIAENLDYKEFTQYVSAYPGRYSIKVFQAGLRRNPLIDAEINTTPRGIYTLAIAGREEDISLLTIPETEIRAQPRMLHLRFCHLSPNTPRVDIKTNEGRVLFRNVGFKEFTEYLTLDPGNYDLEVYIASTNRRILSIPNIRLRRNRRYTIYAVGLRGRHQDTPLEVVISLDGGSYL</sequence>
<protein>
    <recommendedName>
        <fullName evidence="1">DUF4397 domain-containing protein</fullName>
    </recommendedName>
</protein>
<comment type="caution">
    <text evidence="2">The sequence shown here is derived from an EMBL/GenBank/DDBJ whole genome shotgun (WGS) entry which is preliminary data.</text>
</comment>
<dbReference type="InterPro" id="IPR025510">
    <property type="entry name" value="DUF4397"/>
</dbReference>
<dbReference type="OrthoDB" id="9783299at2"/>
<dbReference type="EMBL" id="LGSS01000001">
    <property type="protein sequence ID" value="KNF09969.1"/>
    <property type="molecule type" value="Genomic_DNA"/>
</dbReference>
<dbReference type="AlphaFoldDB" id="A0A0L0WET4"/>
<dbReference type="Proteomes" id="UP000037267">
    <property type="component" value="Unassembled WGS sequence"/>
</dbReference>
<dbReference type="STRING" id="1503.CLPU_1c01340"/>
<evidence type="ECO:0000313" key="3">
    <source>
        <dbReference type="Proteomes" id="UP000037267"/>
    </source>
</evidence>
<keyword evidence="3" id="KW-1185">Reference proteome</keyword>
<name>A0A0L0WET4_GOTPU</name>
<accession>A0A0L0WET4</accession>